<dbReference type="RefSeq" id="WP_145219184.1">
    <property type="nucleotide sequence ID" value="NZ_CP036269.1"/>
</dbReference>
<evidence type="ECO:0000256" key="3">
    <source>
        <dbReference type="ARBA" id="ARBA00022723"/>
    </source>
</evidence>
<dbReference type="PANTHER" id="PTHR11228:SF7">
    <property type="entry name" value="PQQA PEPTIDE CYCLASE"/>
    <property type="match status" value="1"/>
</dbReference>
<dbReference type="SFLD" id="SFLDS00029">
    <property type="entry name" value="Radical_SAM"/>
    <property type="match status" value="1"/>
</dbReference>
<evidence type="ECO:0000256" key="5">
    <source>
        <dbReference type="ARBA" id="ARBA00023014"/>
    </source>
</evidence>
<organism evidence="7 8">
    <name type="scientific">Gimesia alba</name>
    <dbReference type="NCBI Taxonomy" id="2527973"/>
    <lineage>
        <taxon>Bacteria</taxon>
        <taxon>Pseudomonadati</taxon>
        <taxon>Planctomycetota</taxon>
        <taxon>Planctomycetia</taxon>
        <taxon>Planctomycetales</taxon>
        <taxon>Planctomycetaceae</taxon>
        <taxon>Gimesia</taxon>
    </lineage>
</organism>
<evidence type="ECO:0000313" key="8">
    <source>
        <dbReference type="Proteomes" id="UP000317171"/>
    </source>
</evidence>
<feature type="domain" description="Radical SAM core" evidence="6">
    <location>
        <begin position="12"/>
        <end position="126"/>
    </location>
</feature>
<gene>
    <name evidence="7" type="ORF">Pan241w_41540</name>
</gene>
<proteinExistence type="predicted"/>
<dbReference type="GO" id="GO:0003824">
    <property type="term" value="F:catalytic activity"/>
    <property type="evidence" value="ECO:0007669"/>
    <property type="project" value="InterPro"/>
</dbReference>
<keyword evidence="4" id="KW-0408">Iron</keyword>
<dbReference type="OrthoDB" id="9792276at2"/>
<sequence>MITCPNLEIHASYACNLTCKSCSHFSDQRVGKNISLEEIKDQMMQWSGRIKPKVFSILGGEPALNKQLPQIVRECRKQWPFSKLRLVSNGFFLKNHPDLPRVLEQTGCELDISVHHDGPEYTEKLIPVRKLTESWQSKHQFKLTYRPSAAKWRTTFEGFGAEMVPWNDGDSAASYKICVAKHCPQIFESKLYKCPQLAYLNLMDRKYNLPAIWDQYLAYRPLHPECSDEELEQFFNTKVEAACSMCPAFHRYFEIPSPLPQPKAVAS</sequence>
<evidence type="ECO:0000256" key="2">
    <source>
        <dbReference type="ARBA" id="ARBA00022691"/>
    </source>
</evidence>
<dbReference type="PANTHER" id="PTHR11228">
    <property type="entry name" value="RADICAL SAM DOMAIN PROTEIN"/>
    <property type="match status" value="1"/>
</dbReference>
<keyword evidence="8" id="KW-1185">Reference proteome</keyword>
<keyword evidence="5" id="KW-0411">Iron-sulfur</keyword>
<dbReference type="InterPro" id="IPR058240">
    <property type="entry name" value="rSAM_sf"/>
</dbReference>
<evidence type="ECO:0000256" key="4">
    <source>
        <dbReference type="ARBA" id="ARBA00023004"/>
    </source>
</evidence>
<dbReference type="InterPro" id="IPR050377">
    <property type="entry name" value="Radical_SAM_PqqE_MftC-like"/>
</dbReference>
<evidence type="ECO:0000259" key="6">
    <source>
        <dbReference type="Pfam" id="PF04055"/>
    </source>
</evidence>
<comment type="cofactor">
    <cofactor evidence="1">
        <name>[4Fe-4S] cluster</name>
        <dbReference type="ChEBI" id="CHEBI:49883"/>
    </cofactor>
</comment>
<dbReference type="CDD" id="cd01335">
    <property type="entry name" value="Radical_SAM"/>
    <property type="match status" value="1"/>
</dbReference>
<keyword evidence="2" id="KW-0949">S-adenosyl-L-methionine</keyword>
<accession>A0A517RJK5</accession>
<dbReference type="SUPFAM" id="SSF102114">
    <property type="entry name" value="Radical SAM enzymes"/>
    <property type="match status" value="1"/>
</dbReference>
<protein>
    <submittedName>
        <fullName evidence="7">Molybdenum cofactor biosynthesis protein A</fullName>
    </submittedName>
</protein>
<dbReference type="InterPro" id="IPR013785">
    <property type="entry name" value="Aldolase_TIM"/>
</dbReference>
<dbReference type="GO" id="GO:0046872">
    <property type="term" value="F:metal ion binding"/>
    <property type="evidence" value="ECO:0007669"/>
    <property type="project" value="UniProtKB-KW"/>
</dbReference>
<dbReference type="InterPro" id="IPR007197">
    <property type="entry name" value="rSAM"/>
</dbReference>
<keyword evidence="3" id="KW-0479">Metal-binding</keyword>
<reference evidence="7 8" key="1">
    <citation type="submission" date="2019-02" db="EMBL/GenBank/DDBJ databases">
        <title>Deep-cultivation of Planctomycetes and their phenomic and genomic characterization uncovers novel biology.</title>
        <authorList>
            <person name="Wiegand S."/>
            <person name="Jogler M."/>
            <person name="Boedeker C."/>
            <person name="Pinto D."/>
            <person name="Vollmers J."/>
            <person name="Rivas-Marin E."/>
            <person name="Kohn T."/>
            <person name="Peeters S.H."/>
            <person name="Heuer A."/>
            <person name="Rast P."/>
            <person name="Oberbeckmann S."/>
            <person name="Bunk B."/>
            <person name="Jeske O."/>
            <person name="Meyerdierks A."/>
            <person name="Storesund J.E."/>
            <person name="Kallscheuer N."/>
            <person name="Luecker S."/>
            <person name="Lage O.M."/>
            <person name="Pohl T."/>
            <person name="Merkel B.J."/>
            <person name="Hornburger P."/>
            <person name="Mueller R.-W."/>
            <person name="Bruemmer F."/>
            <person name="Labrenz M."/>
            <person name="Spormann A.M."/>
            <person name="Op den Camp H."/>
            <person name="Overmann J."/>
            <person name="Amann R."/>
            <person name="Jetten M.S.M."/>
            <person name="Mascher T."/>
            <person name="Medema M.H."/>
            <person name="Devos D.P."/>
            <person name="Kaster A.-K."/>
            <person name="Ovreas L."/>
            <person name="Rohde M."/>
            <person name="Galperin M.Y."/>
            <person name="Jogler C."/>
        </authorList>
    </citation>
    <scope>NUCLEOTIDE SEQUENCE [LARGE SCALE GENOMIC DNA]</scope>
    <source>
        <strain evidence="7 8">Pan241w</strain>
    </source>
</reference>
<dbReference type="KEGG" id="gaz:Pan241w_41540"/>
<evidence type="ECO:0000256" key="1">
    <source>
        <dbReference type="ARBA" id="ARBA00001966"/>
    </source>
</evidence>
<dbReference type="Pfam" id="PF04055">
    <property type="entry name" value="Radical_SAM"/>
    <property type="match status" value="1"/>
</dbReference>
<dbReference type="EMBL" id="CP036269">
    <property type="protein sequence ID" value="QDT44049.1"/>
    <property type="molecule type" value="Genomic_DNA"/>
</dbReference>
<evidence type="ECO:0000313" key="7">
    <source>
        <dbReference type="EMBL" id="QDT44049.1"/>
    </source>
</evidence>
<dbReference type="AlphaFoldDB" id="A0A517RJK5"/>
<dbReference type="GO" id="GO:0051536">
    <property type="term" value="F:iron-sulfur cluster binding"/>
    <property type="evidence" value="ECO:0007669"/>
    <property type="project" value="UniProtKB-KW"/>
</dbReference>
<name>A0A517RJK5_9PLAN</name>
<dbReference type="Proteomes" id="UP000317171">
    <property type="component" value="Chromosome"/>
</dbReference>
<dbReference type="Gene3D" id="3.20.20.70">
    <property type="entry name" value="Aldolase class I"/>
    <property type="match status" value="1"/>
</dbReference>